<protein>
    <submittedName>
        <fullName evidence="2">Uncharacterized protein</fullName>
    </submittedName>
</protein>
<dbReference type="Proteomes" id="UP000419743">
    <property type="component" value="Unassembled WGS sequence"/>
</dbReference>
<dbReference type="AlphaFoldDB" id="A0A7M4DR93"/>
<keyword evidence="3" id="KW-1185">Reference proteome</keyword>
<name>A0A7M4DR93_9MICO</name>
<comment type="caution">
    <text evidence="2">The sequence shown here is derived from an EMBL/GenBank/DDBJ whole genome shotgun (WGS) entry which is preliminary data.</text>
</comment>
<feature type="transmembrane region" description="Helical" evidence="1">
    <location>
        <begin position="88"/>
        <end position="106"/>
    </location>
</feature>
<dbReference type="EMBL" id="CACRYJ010000067">
    <property type="protein sequence ID" value="VZO39987.1"/>
    <property type="molecule type" value="Genomic_DNA"/>
</dbReference>
<dbReference type="RefSeq" id="WP_156743279.1">
    <property type="nucleotide sequence ID" value="NZ_CACRYJ010000067.1"/>
</dbReference>
<sequence length="326" mass="35075">MKTSTLTDRYLFAAARSVPQTQRNEFRSELAERIGDSIDAKVEGGADREAAELDVLTELGNPDALAAAYADRPLQLIGPAHYLLWKRLLRLLLAIVLPCVAFAYVLSQLISGAAMGEIYGGTVVVLINVTVHLAFWTTAVFAFIDRVSGGTSVLEWKPEELPVVVEPPRNQIRIDVVSNLVLIVLAALAILVGPGLIPSPDGAGSVPFFEPATWAWLQWYLLAVLVAQLAFWLLLLRHGRWSFRFVFASLVLAAAAALPIAATLATGTLLNPEYLARTDWTDAVEQLGSGGVVASVLAVSVVAGAAVWPIDGFVKARRARQEQLAG</sequence>
<feature type="transmembrane region" description="Helical" evidence="1">
    <location>
        <begin position="217"/>
        <end position="236"/>
    </location>
</feature>
<proteinExistence type="predicted"/>
<gene>
    <name evidence="2" type="ORF">HALOF300_04688</name>
</gene>
<feature type="transmembrane region" description="Helical" evidence="1">
    <location>
        <begin position="245"/>
        <end position="270"/>
    </location>
</feature>
<feature type="transmembrane region" description="Helical" evidence="1">
    <location>
        <begin position="290"/>
        <end position="310"/>
    </location>
</feature>
<organism evidence="2 3">
    <name type="scientific">Occultella aeris</name>
    <dbReference type="NCBI Taxonomy" id="2761496"/>
    <lineage>
        <taxon>Bacteria</taxon>
        <taxon>Bacillati</taxon>
        <taxon>Actinomycetota</taxon>
        <taxon>Actinomycetes</taxon>
        <taxon>Micrococcales</taxon>
        <taxon>Ruaniaceae</taxon>
        <taxon>Occultella</taxon>
    </lineage>
</organism>
<keyword evidence="1" id="KW-1133">Transmembrane helix</keyword>
<keyword evidence="1" id="KW-0472">Membrane</keyword>
<keyword evidence="1" id="KW-0812">Transmembrane</keyword>
<evidence type="ECO:0000313" key="2">
    <source>
        <dbReference type="EMBL" id="VZO39987.1"/>
    </source>
</evidence>
<feature type="transmembrane region" description="Helical" evidence="1">
    <location>
        <begin position="118"/>
        <end position="144"/>
    </location>
</feature>
<reference evidence="2 3" key="1">
    <citation type="submission" date="2019-11" db="EMBL/GenBank/DDBJ databases">
        <authorList>
            <person name="Criscuolo A."/>
        </authorList>
    </citation>
    <scope>NUCLEOTIDE SEQUENCE [LARGE SCALE GENOMIC DNA]</scope>
    <source>
        <strain evidence="2">CIP111667</strain>
    </source>
</reference>
<evidence type="ECO:0000313" key="3">
    <source>
        <dbReference type="Proteomes" id="UP000419743"/>
    </source>
</evidence>
<evidence type="ECO:0000256" key="1">
    <source>
        <dbReference type="SAM" id="Phobius"/>
    </source>
</evidence>
<accession>A0A7M4DR93</accession>
<feature type="transmembrane region" description="Helical" evidence="1">
    <location>
        <begin position="176"/>
        <end position="197"/>
    </location>
</feature>